<comment type="caution">
    <text evidence="10">The sequence shown here is derived from an EMBL/GenBank/DDBJ whole genome shotgun (WGS) entry which is preliminary data.</text>
</comment>
<dbReference type="InterPro" id="IPR000515">
    <property type="entry name" value="MetI-like"/>
</dbReference>
<proteinExistence type="inferred from homology"/>
<reference evidence="10" key="1">
    <citation type="submission" date="2021-01" db="EMBL/GenBank/DDBJ databases">
        <title>YIM 132084 draft genome.</title>
        <authorList>
            <person name="An D."/>
        </authorList>
    </citation>
    <scope>NUCLEOTIDE SEQUENCE</scope>
    <source>
        <strain evidence="10">YIM 132084</strain>
    </source>
</reference>
<sequence>MAGATTAPADAPAASAPAAPPATTGRRRSRWRWFARRPGLLLSIGVLLLVVLWAVRPGWFTAADPLVGVPREKLSPPSAEHWFGTDSIGRDLFARVVHGAQYSLRAVAIALVLALVVGALLGLISGYLGGVVDNVIMRVVDVLLALPGLLISLILITALGFGTLNVAIAVGVSAVAAFARVMRSEVLRVRNAAYVEAAVKGGVRWWSVMGRHVLPNSYGSIMALGALEFGSAILSIAALSFLGFGAAPPAPEWGALVADGRNYLATAWWVTTLPGLVVIVVVIAANRIGRALDGEWRQAR</sequence>
<evidence type="ECO:0000256" key="1">
    <source>
        <dbReference type="ARBA" id="ARBA00004651"/>
    </source>
</evidence>
<evidence type="ECO:0000313" key="11">
    <source>
        <dbReference type="Proteomes" id="UP000663792"/>
    </source>
</evidence>
<dbReference type="EMBL" id="JAERWK010000007">
    <property type="protein sequence ID" value="MBM9466702.1"/>
    <property type="molecule type" value="Genomic_DNA"/>
</dbReference>
<feature type="transmembrane region" description="Helical" evidence="7">
    <location>
        <begin position="106"/>
        <end position="128"/>
    </location>
</feature>
<comment type="subcellular location">
    <subcellularLocation>
        <location evidence="1 7">Cell membrane</location>
        <topology evidence="1 7">Multi-pass membrane protein</topology>
    </subcellularLocation>
</comment>
<dbReference type="GO" id="GO:0055085">
    <property type="term" value="P:transmembrane transport"/>
    <property type="evidence" value="ECO:0007669"/>
    <property type="project" value="InterPro"/>
</dbReference>
<dbReference type="PROSITE" id="PS50928">
    <property type="entry name" value="ABC_TM1"/>
    <property type="match status" value="1"/>
</dbReference>
<keyword evidence="3" id="KW-1003">Cell membrane</keyword>
<dbReference type="GO" id="GO:0005886">
    <property type="term" value="C:plasma membrane"/>
    <property type="evidence" value="ECO:0007669"/>
    <property type="project" value="UniProtKB-SubCell"/>
</dbReference>
<evidence type="ECO:0000256" key="3">
    <source>
        <dbReference type="ARBA" id="ARBA00022475"/>
    </source>
</evidence>
<keyword evidence="2 7" id="KW-0813">Transport</keyword>
<evidence type="ECO:0000256" key="8">
    <source>
        <dbReference type="SAM" id="MobiDB-lite"/>
    </source>
</evidence>
<dbReference type="Pfam" id="PF00528">
    <property type="entry name" value="BPD_transp_1"/>
    <property type="match status" value="1"/>
</dbReference>
<keyword evidence="6 7" id="KW-0472">Membrane</keyword>
<accession>A0A938YE03</accession>
<feature type="transmembrane region" description="Helical" evidence="7">
    <location>
        <begin position="221"/>
        <end position="247"/>
    </location>
</feature>
<dbReference type="PANTHER" id="PTHR43386:SF1">
    <property type="entry name" value="D,D-DIPEPTIDE TRANSPORT SYSTEM PERMEASE PROTEIN DDPC-RELATED"/>
    <property type="match status" value="1"/>
</dbReference>
<feature type="region of interest" description="Disordered" evidence="8">
    <location>
        <begin position="1"/>
        <end position="24"/>
    </location>
</feature>
<dbReference type="Proteomes" id="UP000663792">
    <property type="component" value="Unassembled WGS sequence"/>
</dbReference>
<protein>
    <submittedName>
        <fullName evidence="10">ABC transporter permease</fullName>
    </submittedName>
</protein>
<organism evidence="10 11">
    <name type="scientific">Nakamurella leprariae</name>
    <dbReference type="NCBI Taxonomy" id="2803911"/>
    <lineage>
        <taxon>Bacteria</taxon>
        <taxon>Bacillati</taxon>
        <taxon>Actinomycetota</taxon>
        <taxon>Actinomycetes</taxon>
        <taxon>Nakamurellales</taxon>
        <taxon>Nakamurellaceae</taxon>
        <taxon>Nakamurella</taxon>
    </lineage>
</organism>
<evidence type="ECO:0000256" key="6">
    <source>
        <dbReference type="ARBA" id="ARBA00023136"/>
    </source>
</evidence>
<dbReference type="CDD" id="cd06261">
    <property type="entry name" value="TM_PBP2"/>
    <property type="match status" value="1"/>
</dbReference>
<comment type="similarity">
    <text evidence="7">Belongs to the binding-protein-dependent transport system permease family.</text>
</comment>
<feature type="transmembrane region" description="Helical" evidence="7">
    <location>
        <begin position="162"/>
        <end position="181"/>
    </location>
</feature>
<evidence type="ECO:0000256" key="7">
    <source>
        <dbReference type="RuleBase" id="RU363032"/>
    </source>
</evidence>
<keyword evidence="4 7" id="KW-0812">Transmembrane</keyword>
<gene>
    <name evidence="10" type="ORF">JL106_05325</name>
</gene>
<feature type="transmembrane region" description="Helical" evidence="7">
    <location>
        <begin position="267"/>
        <end position="288"/>
    </location>
</feature>
<name>A0A938YE03_9ACTN</name>
<dbReference type="InterPro" id="IPR035906">
    <property type="entry name" value="MetI-like_sf"/>
</dbReference>
<dbReference type="AlphaFoldDB" id="A0A938YE03"/>
<evidence type="ECO:0000256" key="2">
    <source>
        <dbReference type="ARBA" id="ARBA00022448"/>
    </source>
</evidence>
<feature type="domain" description="ABC transmembrane type-1" evidence="9">
    <location>
        <begin position="100"/>
        <end position="289"/>
    </location>
</feature>
<dbReference type="PANTHER" id="PTHR43386">
    <property type="entry name" value="OLIGOPEPTIDE TRANSPORT SYSTEM PERMEASE PROTEIN APPC"/>
    <property type="match status" value="1"/>
</dbReference>
<keyword evidence="11" id="KW-1185">Reference proteome</keyword>
<dbReference type="InterPro" id="IPR050366">
    <property type="entry name" value="BP-dependent_transpt_permease"/>
</dbReference>
<dbReference type="Gene3D" id="1.10.3720.10">
    <property type="entry name" value="MetI-like"/>
    <property type="match status" value="1"/>
</dbReference>
<evidence type="ECO:0000259" key="9">
    <source>
        <dbReference type="PROSITE" id="PS50928"/>
    </source>
</evidence>
<dbReference type="SUPFAM" id="SSF161098">
    <property type="entry name" value="MetI-like"/>
    <property type="match status" value="1"/>
</dbReference>
<evidence type="ECO:0000313" key="10">
    <source>
        <dbReference type="EMBL" id="MBM9466702.1"/>
    </source>
</evidence>
<evidence type="ECO:0000256" key="4">
    <source>
        <dbReference type="ARBA" id="ARBA00022692"/>
    </source>
</evidence>
<evidence type="ECO:0000256" key="5">
    <source>
        <dbReference type="ARBA" id="ARBA00022989"/>
    </source>
</evidence>
<feature type="transmembrane region" description="Helical" evidence="7">
    <location>
        <begin position="34"/>
        <end position="55"/>
    </location>
</feature>
<feature type="transmembrane region" description="Helical" evidence="7">
    <location>
        <begin position="135"/>
        <end position="156"/>
    </location>
</feature>
<keyword evidence="5 7" id="KW-1133">Transmembrane helix</keyword>